<dbReference type="EMBL" id="SBKN01000005">
    <property type="protein sequence ID" value="RXR22165.1"/>
    <property type="molecule type" value="Genomic_DNA"/>
</dbReference>
<evidence type="ECO:0000256" key="1">
    <source>
        <dbReference type="SAM" id="SignalP"/>
    </source>
</evidence>
<feature type="signal peptide" evidence="1">
    <location>
        <begin position="1"/>
        <end position="19"/>
    </location>
</feature>
<dbReference type="Proteomes" id="UP000289857">
    <property type="component" value="Unassembled WGS sequence"/>
</dbReference>
<name>A0A4Q1KB88_9FLAO</name>
<sequence length="148" mass="15400">MKIFKIVLLCLVTSLVSCSKDNPTSNNNSNSVTDGFFYTENGATANQTVSTPYANATFKSIFAVHNGSTVVEINLSSLAVGSYTIDNATNVLTYLKPGSNAMWLGTSGSVTITANANNKLSGSFSIPTGTGITGVNSLTGTFTNIPIQ</sequence>
<feature type="chain" id="PRO_5020220580" description="DUF4402 domain-containing protein" evidence="1">
    <location>
        <begin position="20"/>
        <end position="148"/>
    </location>
</feature>
<keyword evidence="3" id="KW-1185">Reference proteome</keyword>
<dbReference type="RefSeq" id="WP_129461622.1">
    <property type="nucleotide sequence ID" value="NZ_SBKN01000005.1"/>
</dbReference>
<protein>
    <recommendedName>
        <fullName evidence="4">DUF4402 domain-containing protein</fullName>
    </recommendedName>
</protein>
<evidence type="ECO:0000313" key="2">
    <source>
        <dbReference type="EMBL" id="RXR22165.1"/>
    </source>
</evidence>
<dbReference type="PROSITE" id="PS51257">
    <property type="entry name" value="PROKAR_LIPOPROTEIN"/>
    <property type="match status" value="1"/>
</dbReference>
<gene>
    <name evidence="2" type="ORF">EQG61_09195</name>
</gene>
<evidence type="ECO:0008006" key="4">
    <source>
        <dbReference type="Google" id="ProtNLM"/>
    </source>
</evidence>
<dbReference type="AlphaFoldDB" id="A0A4Q1KB88"/>
<evidence type="ECO:0000313" key="3">
    <source>
        <dbReference type="Proteomes" id="UP000289857"/>
    </source>
</evidence>
<keyword evidence="1" id="KW-0732">Signal</keyword>
<proteinExistence type="predicted"/>
<accession>A0A4Q1KB88</accession>
<reference evidence="3" key="1">
    <citation type="submission" date="2019-01" db="EMBL/GenBank/DDBJ databases">
        <title>Cytophagaceae bacterium strain CAR-16.</title>
        <authorList>
            <person name="Chen W.-M."/>
        </authorList>
    </citation>
    <scope>NUCLEOTIDE SEQUENCE [LARGE SCALE GENOMIC DNA]</scope>
    <source>
        <strain evidence="3">WWJ-16</strain>
    </source>
</reference>
<dbReference type="OrthoDB" id="1273366at2"/>
<organism evidence="2 3">
    <name type="scientific">Flavobacterium stagni</name>
    <dbReference type="NCBI Taxonomy" id="2506421"/>
    <lineage>
        <taxon>Bacteria</taxon>
        <taxon>Pseudomonadati</taxon>
        <taxon>Bacteroidota</taxon>
        <taxon>Flavobacteriia</taxon>
        <taxon>Flavobacteriales</taxon>
        <taxon>Flavobacteriaceae</taxon>
        <taxon>Flavobacterium</taxon>
    </lineage>
</organism>
<comment type="caution">
    <text evidence="2">The sequence shown here is derived from an EMBL/GenBank/DDBJ whole genome shotgun (WGS) entry which is preliminary data.</text>
</comment>